<protein>
    <submittedName>
        <fullName evidence="2">VOC family protein</fullName>
    </submittedName>
</protein>
<feature type="domain" description="VOC" evidence="1">
    <location>
        <begin position="3"/>
        <end position="123"/>
    </location>
</feature>
<dbReference type="CDD" id="cd06587">
    <property type="entry name" value="VOC"/>
    <property type="match status" value="1"/>
</dbReference>
<proteinExistence type="predicted"/>
<dbReference type="SUPFAM" id="SSF54593">
    <property type="entry name" value="Glyoxalase/Bleomycin resistance protein/Dihydroxybiphenyl dioxygenase"/>
    <property type="match status" value="1"/>
</dbReference>
<organism evidence="2 3">
    <name type="scientific">Mesopusillimonas faecipullorum</name>
    <dbReference type="NCBI Taxonomy" id="2755040"/>
    <lineage>
        <taxon>Bacteria</taxon>
        <taxon>Pseudomonadati</taxon>
        <taxon>Pseudomonadota</taxon>
        <taxon>Betaproteobacteria</taxon>
        <taxon>Burkholderiales</taxon>
        <taxon>Alcaligenaceae</taxon>
        <taxon>Mesopusillimonas</taxon>
    </lineage>
</organism>
<evidence type="ECO:0000313" key="2">
    <source>
        <dbReference type="EMBL" id="MCB5364269.1"/>
    </source>
</evidence>
<name>A0ABS8CFC5_9BURK</name>
<dbReference type="RefSeq" id="WP_226954687.1">
    <property type="nucleotide sequence ID" value="NZ_JACDXW010000005.1"/>
</dbReference>
<accession>A0ABS8CFC5</accession>
<dbReference type="InterPro" id="IPR029068">
    <property type="entry name" value="Glyas_Bleomycin-R_OHBP_Dase"/>
</dbReference>
<dbReference type="Pfam" id="PF00903">
    <property type="entry name" value="Glyoxalase"/>
    <property type="match status" value="1"/>
</dbReference>
<gene>
    <name evidence="2" type="ORF">H0484_10970</name>
</gene>
<sequence length="131" mass="14269">MARLRHFAICVNDLEASAAFYENVFGLKRVGEETIGLGSGIYLSDGVVNLALLKFNSGAPSAGKEGFVGAHHFGFIVEDTEAMGKKIEENGGKFFFTLGDPEKSNFELKYKDPDGIVFDISRKGWLGTNEV</sequence>
<dbReference type="InterPro" id="IPR004360">
    <property type="entry name" value="Glyas_Fos-R_dOase_dom"/>
</dbReference>
<dbReference type="Gene3D" id="3.10.180.10">
    <property type="entry name" value="2,3-Dihydroxybiphenyl 1,2-Dioxygenase, domain 1"/>
    <property type="match status" value="1"/>
</dbReference>
<comment type="caution">
    <text evidence="2">The sequence shown here is derived from an EMBL/GenBank/DDBJ whole genome shotgun (WGS) entry which is preliminary data.</text>
</comment>
<dbReference type="InterPro" id="IPR037523">
    <property type="entry name" value="VOC_core"/>
</dbReference>
<keyword evidence="3" id="KW-1185">Reference proteome</keyword>
<dbReference type="EMBL" id="JACDXW010000005">
    <property type="protein sequence ID" value="MCB5364269.1"/>
    <property type="molecule type" value="Genomic_DNA"/>
</dbReference>
<evidence type="ECO:0000259" key="1">
    <source>
        <dbReference type="PROSITE" id="PS51819"/>
    </source>
</evidence>
<dbReference type="PROSITE" id="PS51819">
    <property type="entry name" value="VOC"/>
    <property type="match status" value="1"/>
</dbReference>
<reference evidence="2 3" key="1">
    <citation type="submission" date="2020-07" db="EMBL/GenBank/DDBJ databases">
        <title>Pusillimonas sp. nov., isolated from poultry manure in Taiwan.</title>
        <authorList>
            <person name="Lin S.-Y."/>
            <person name="Tang Y.-S."/>
            <person name="Young C.-C."/>
        </authorList>
    </citation>
    <scope>NUCLEOTIDE SEQUENCE [LARGE SCALE GENOMIC DNA]</scope>
    <source>
        <strain evidence="2 3">CC-YST705</strain>
    </source>
</reference>
<evidence type="ECO:0000313" key="3">
    <source>
        <dbReference type="Proteomes" id="UP000776983"/>
    </source>
</evidence>
<dbReference type="Proteomes" id="UP000776983">
    <property type="component" value="Unassembled WGS sequence"/>
</dbReference>